<evidence type="ECO:0000256" key="3">
    <source>
        <dbReference type="ARBA" id="ARBA00023004"/>
    </source>
</evidence>
<dbReference type="InterPro" id="IPR036922">
    <property type="entry name" value="Rieske_2Fe-2S_sf"/>
</dbReference>
<reference evidence="8 9" key="1">
    <citation type="journal article" date="2013" name="Front. Microbiol.">
        <title>The genome of the endophytic bacterium H. frisingense GSF30(T) identifies diverse strategies in the Herbaspirillum genus to interact with plants.</title>
        <authorList>
            <person name="Straub D."/>
            <person name="Rothballer M."/>
            <person name="Hartmann A."/>
            <person name="Ludewig U."/>
        </authorList>
    </citation>
    <scope>NUCLEOTIDE SEQUENCE [LARGE SCALE GENOMIC DNA]</scope>
    <source>
        <strain evidence="8 9">GSF30</strain>
    </source>
</reference>
<feature type="domain" description="Rieske" evidence="7">
    <location>
        <begin position="24"/>
        <end position="121"/>
    </location>
</feature>
<evidence type="ECO:0000313" key="9">
    <source>
        <dbReference type="Proteomes" id="UP000006772"/>
    </source>
</evidence>
<evidence type="ECO:0000256" key="5">
    <source>
        <dbReference type="ARBA" id="ARBA00034078"/>
    </source>
</evidence>
<dbReference type="RefSeq" id="WP_006461866.1">
    <property type="nucleotide sequence ID" value="NZ_AEEC02000003.1"/>
</dbReference>
<dbReference type="Gene3D" id="2.102.10.10">
    <property type="entry name" value="Rieske [2Fe-2S] iron-sulphur domain"/>
    <property type="match status" value="1"/>
</dbReference>
<dbReference type="PROSITE" id="PS51296">
    <property type="entry name" value="RIESKE"/>
    <property type="match status" value="1"/>
</dbReference>
<proteinExistence type="inferred from homology"/>
<dbReference type="InterPro" id="IPR017941">
    <property type="entry name" value="Rieske_2Fe-2S"/>
</dbReference>
<comment type="similarity">
    <text evidence="6">Belongs to the bacterial ring-hydroxylating dioxygenase ferredoxin component family.</text>
</comment>
<keyword evidence="2" id="KW-0479">Metal-binding</keyword>
<keyword evidence="3" id="KW-0408">Iron</keyword>
<gene>
    <name evidence="8" type="ORF">HFRIS_003593</name>
</gene>
<dbReference type="GO" id="GO:0046872">
    <property type="term" value="F:metal ion binding"/>
    <property type="evidence" value="ECO:0007669"/>
    <property type="project" value="UniProtKB-KW"/>
</dbReference>
<organism evidence="8 9">
    <name type="scientific">Herbaspirillum frisingense GSF30</name>
    <dbReference type="NCBI Taxonomy" id="864073"/>
    <lineage>
        <taxon>Bacteria</taxon>
        <taxon>Pseudomonadati</taxon>
        <taxon>Pseudomonadota</taxon>
        <taxon>Betaproteobacteria</taxon>
        <taxon>Burkholderiales</taxon>
        <taxon>Oxalobacteraceae</taxon>
        <taxon>Herbaspirillum</taxon>
    </lineage>
</organism>
<evidence type="ECO:0000256" key="4">
    <source>
        <dbReference type="ARBA" id="ARBA00023014"/>
    </source>
</evidence>
<evidence type="ECO:0000256" key="2">
    <source>
        <dbReference type="ARBA" id="ARBA00022723"/>
    </source>
</evidence>
<evidence type="ECO:0000256" key="6">
    <source>
        <dbReference type="ARBA" id="ARBA00038001"/>
    </source>
</evidence>
<comment type="cofactor">
    <cofactor evidence="5">
        <name>[2Fe-2S] cluster</name>
        <dbReference type="ChEBI" id="CHEBI:190135"/>
    </cofactor>
</comment>
<dbReference type="AlphaFoldDB" id="A0AAI9N584"/>
<evidence type="ECO:0000259" key="7">
    <source>
        <dbReference type="PROSITE" id="PS51296"/>
    </source>
</evidence>
<dbReference type="EMBL" id="AEEC02000003">
    <property type="protein sequence ID" value="EOA06306.1"/>
    <property type="molecule type" value="Genomic_DNA"/>
</dbReference>
<keyword evidence="4" id="KW-0411">Iron-sulfur</keyword>
<name>A0AAI9N584_9BURK</name>
<evidence type="ECO:0000256" key="1">
    <source>
        <dbReference type="ARBA" id="ARBA00022714"/>
    </source>
</evidence>
<dbReference type="Proteomes" id="UP000006772">
    <property type="component" value="Unassembled WGS sequence"/>
</dbReference>
<dbReference type="PANTHER" id="PTHR21496">
    <property type="entry name" value="FERREDOXIN-RELATED"/>
    <property type="match status" value="1"/>
</dbReference>
<dbReference type="PANTHER" id="PTHR21496:SF0">
    <property type="entry name" value="RIESKE DOMAIN-CONTAINING PROTEIN"/>
    <property type="match status" value="1"/>
</dbReference>
<accession>A0AAI9N584</accession>
<keyword evidence="1" id="KW-0001">2Fe-2S</keyword>
<protein>
    <submittedName>
        <fullName evidence="8">Rieske (2Fe-2S) iron-sulfur domain containing protein</fullName>
    </submittedName>
</protein>
<dbReference type="CDD" id="cd03528">
    <property type="entry name" value="Rieske_RO_ferredoxin"/>
    <property type="match status" value="1"/>
</dbReference>
<comment type="caution">
    <text evidence="8">The sequence shown here is derived from an EMBL/GenBank/DDBJ whole genome shotgun (WGS) entry which is preliminary data.</text>
</comment>
<dbReference type="Pfam" id="PF00355">
    <property type="entry name" value="Rieske"/>
    <property type="match status" value="1"/>
</dbReference>
<evidence type="ECO:0000313" key="8">
    <source>
        <dbReference type="EMBL" id="EOA06306.1"/>
    </source>
</evidence>
<dbReference type="GO" id="GO:0051537">
    <property type="term" value="F:2 iron, 2 sulfur cluster binding"/>
    <property type="evidence" value="ECO:0007669"/>
    <property type="project" value="UniProtKB-KW"/>
</dbReference>
<dbReference type="SUPFAM" id="SSF50022">
    <property type="entry name" value="ISP domain"/>
    <property type="match status" value="1"/>
</dbReference>
<sequence>MNGILPIVAADAQASPPSPDAQGWLTLGPLAEVFGDRACRSLKLGGAQVGLFLVDGEVYAIDDICSHGNARLSEGEIDGFEVECPLHAGLFDIRSGKALSAPLTRDVRSHEIRLEEGVLYLRLVAA</sequence>